<keyword evidence="6" id="KW-0227">DNA damage</keyword>
<dbReference type="SUPFAM" id="SSF52540">
    <property type="entry name" value="P-loop containing nucleoside triphosphate hydrolases"/>
    <property type="match status" value="1"/>
</dbReference>
<evidence type="ECO:0000256" key="6">
    <source>
        <dbReference type="ARBA" id="ARBA00022763"/>
    </source>
</evidence>
<dbReference type="Pfam" id="PF00271">
    <property type="entry name" value="Helicase_C"/>
    <property type="match status" value="1"/>
</dbReference>
<evidence type="ECO:0000256" key="8">
    <source>
        <dbReference type="ARBA" id="ARBA00022806"/>
    </source>
</evidence>
<dbReference type="EC" id="5.6.2.4" evidence="16"/>
<dbReference type="InterPro" id="IPR010997">
    <property type="entry name" value="HRDC-like_sf"/>
</dbReference>
<dbReference type="GO" id="GO:0043590">
    <property type="term" value="C:bacterial nucleoid"/>
    <property type="evidence" value="ECO:0007669"/>
    <property type="project" value="TreeGrafter"/>
</dbReference>
<dbReference type="PROSITE" id="PS50967">
    <property type="entry name" value="HRDC"/>
    <property type="match status" value="1"/>
</dbReference>
<dbReference type="GO" id="GO:0043138">
    <property type="term" value="F:3'-5' DNA helicase activity"/>
    <property type="evidence" value="ECO:0007669"/>
    <property type="project" value="UniProtKB-EC"/>
</dbReference>
<evidence type="ECO:0000313" key="20">
    <source>
        <dbReference type="EMBL" id="PCS05706.1"/>
    </source>
</evidence>
<dbReference type="Gene3D" id="3.40.50.300">
    <property type="entry name" value="P-loop containing nucleotide triphosphate hydrolases"/>
    <property type="match status" value="2"/>
</dbReference>
<evidence type="ECO:0000256" key="15">
    <source>
        <dbReference type="ARBA" id="ARBA00034617"/>
    </source>
</evidence>
<organism evidence="20 21">
    <name type="scientific">Pseudolactococcus plantarum</name>
    <dbReference type="NCBI Taxonomy" id="1365"/>
    <lineage>
        <taxon>Bacteria</taxon>
        <taxon>Bacillati</taxon>
        <taxon>Bacillota</taxon>
        <taxon>Bacilli</taxon>
        <taxon>Lactobacillales</taxon>
        <taxon>Streptococcaceae</taxon>
        <taxon>Pseudolactococcus</taxon>
    </lineage>
</organism>
<feature type="domain" description="Helicase C-terminal" evidence="19">
    <location>
        <begin position="216"/>
        <end position="364"/>
    </location>
</feature>
<evidence type="ECO:0000259" key="18">
    <source>
        <dbReference type="PROSITE" id="PS51192"/>
    </source>
</evidence>
<dbReference type="EMBL" id="JXJX01000012">
    <property type="protein sequence ID" value="PCS05706.1"/>
    <property type="molecule type" value="Genomic_DNA"/>
</dbReference>
<evidence type="ECO:0000256" key="12">
    <source>
        <dbReference type="ARBA" id="ARBA00023172"/>
    </source>
</evidence>
<dbReference type="SMART" id="SM00341">
    <property type="entry name" value="HRDC"/>
    <property type="match status" value="1"/>
</dbReference>
<dbReference type="NCBIfam" id="TIGR00614">
    <property type="entry name" value="recQ_fam"/>
    <property type="match status" value="1"/>
</dbReference>
<dbReference type="NCBIfam" id="TIGR01389">
    <property type="entry name" value="recQ"/>
    <property type="match status" value="1"/>
</dbReference>
<dbReference type="GO" id="GO:0005737">
    <property type="term" value="C:cytoplasm"/>
    <property type="evidence" value="ECO:0007669"/>
    <property type="project" value="TreeGrafter"/>
</dbReference>
<evidence type="ECO:0000256" key="5">
    <source>
        <dbReference type="ARBA" id="ARBA00022741"/>
    </source>
</evidence>
<feature type="domain" description="Helicase ATP-binding" evidence="18">
    <location>
        <begin position="25"/>
        <end position="194"/>
    </location>
</feature>
<dbReference type="SMART" id="SM00956">
    <property type="entry name" value="RQC"/>
    <property type="match status" value="1"/>
</dbReference>
<dbReference type="InterPro" id="IPR036388">
    <property type="entry name" value="WH-like_DNA-bd_sf"/>
</dbReference>
<evidence type="ECO:0000256" key="13">
    <source>
        <dbReference type="ARBA" id="ARBA00023204"/>
    </source>
</evidence>
<name>A0A2A5RWT9_9LACT</name>
<keyword evidence="13" id="KW-0234">DNA repair</keyword>
<reference evidence="20 21" key="1">
    <citation type="submission" date="2014-12" db="EMBL/GenBank/DDBJ databases">
        <title>Draft genome sequences of 10 type strains of Lactococcus.</title>
        <authorList>
            <person name="Sun Z."/>
            <person name="Zhong Z."/>
            <person name="Liu W."/>
            <person name="Zhang W."/>
            <person name="Zhang H."/>
        </authorList>
    </citation>
    <scope>NUCLEOTIDE SEQUENCE [LARGE SCALE GENOMIC DNA]</scope>
    <source>
        <strain evidence="20 21">DSM 20686</strain>
    </source>
</reference>
<keyword evidence="8 20" id="KW-0347">Helicase</keyword>
<evidence type="ECO:0000259" key="17">
    <source>
        <dbReference type="PROSITE" id="PS50967"/>
    </source>
</evidence>
<evidence type="ECO:0000256" key="3">
    <source>
        <dbReference type="ARBA" id="ARBA00005446"/>
    </source>
</evidence>
<dbReference type="PROSITE" id="PS51192">
    <property type="entry name" value="HELICASE_ATP_BIND_1"/>
    <property type="match status" value="1"/>
</dbReference>
<keyword evidence="9" id="KW-0862">Zinc</keyword>
<evidence type="ECO:0000256" key="10">
    <source>
        <dbReference type="ARBA" id="ARBA00022840"/>
    </source>
</evidence>
<accession>A0A2A5RWT9</accession>
<evidence type="ECO:0000256" key="7">
    <source>
        <dbReference type="ARBA" id="ARBA00022801"/>
    </source>
</evidence>
<evidence type="ECO:0000256" key="11">
    <source>
        <dbReference type="ARBA" id="ARBA00023125"/>
    </source>
</evidence>
<keyword evidence="4" id="KW-0479">Metal-binding</keyword>
<dbReference type="AlphaFoldDB" id="A0A2A5RWT9"/>
<dbReference type="SMART" id="SM00487">
    <property type="entry name" value="DEXDc"/>
    <property type="match status" value="1"/>
</dbReference>
<dbReference type="GO" id="GO:0030894">
    <property type="term" value="C:replisome"/>
    <property type="evidence" value="ECO:0007669"/>
    <property type="project" value="TreeGrafter"/>
</dbReference>
<evidence type="ECO:0000313" key="21">
    <source>
        <dbReference type="Proteomes" id="UP000242246"/>
    </source>
</evidence>
<dbReference type="Pfam" id="PF09382">
    <property type="entry name" value="RQC"/>
    <property type="match status" value="1"/>
</dbReference>
<dbReference type="GO" id="GO:0009432">
    <property type="term" value="P:SOS response"/>
    <property type="evidence" value="ECO:0007669"/>
    <property type="project" value="UniProtKB-UniRule"/>
</dbReference>
<dbReference type="GO" id="GO:0009378">
    <property type="term" value="F:four-way junction helicase activity"/>
    <property type="evidence" value="ECO:0007669"/>
    <property type="project" value="TreeGrafter"/>
</dbReference>
<keyword evidence="7" id="KW-0378">Hydrolase</keyword>
<comment type="similarity">
    <text evidence="3">Belongs to the helicase family. RecQ subfamily.</text>
</comment>
<dbReference type="PANTHER" id="PTHR13710">
    <property type="entry name" value="DNA HELICASE RECQ FAMILY MEMBER"/>
    <property type="match status" value="1"/>
</dbReference>
<comment type="catalytic activity">
    <reaction evidence="15">
        <text>Couples ATP hydrolysis with the unwinding of duplex DNA by translocating in the 3'-5' direction.</text>
        <dbReference type="EC" id="5.6.2.4"/>
    </reaction>
</comment>
<dbReference type="InterPro" id="IPR018982">
    <property type="entry name" value="RQC_domain"/>
</dbReference>
<dbReference type="SUPFAM" id="SSF46785">
    <property type="entry name" value="Winged helix' DNA-binding domain"/>
    <property type="match status" value="1"/>
</dbReference>
<sequence>MTTTKELLRSVYGYDSFREGQEAIIDSVLLGKRTLGIMPTGGGKSLTYQLPAMLLPGTTMVVSPLISLMKNQVDELVAAGVPATMINSGVTVDEIKKRLTDIKNGVYKLFFIAPERLEDPYFYRFIQALPLSLVVIDEVHVLSQWGHDFRPSYLASVDLIENLSNKPNVMALTATATQKVQADLINILAIENTVKTGFARDNLAIKIEKGLSQQEKFDFVIAYAKNNPDDIGIIYAGTRKLVDETSELLVKSGISARAYHAGMLDHEREAAQDAFLYDECQVMVATNAFGMGINKTNVRYIIHLSMPGSIEAYYQEIGRAGRDGLPSETVLLASARDAQLQRFFIDNADNQTPAYRQRELAKLQEMTGFTATQNCLQQYIVQYFGEQIPPCGICSNCTDTRELLDMTLAAQKVLSNIVRMGQLQAGNYSKTQVVAVLRGKLAEKMRWTGFDTLSTYGLLSDWPVKKLNQFIDYLAADGFLLVSGEYNGLRISDKGICVLKSEQSVMMREIKTTQPIKKTRSQNCEIGGDLFELLRKQRSMFAKELSLPPFMIFSDQVLMNMAEAEPETREKLLTVSGIGEKKADQFGDEFLAIIKQFKQVT</sequence>
<dbReference type="SUPFAM" id="SSF47819">
    <property type="entry name" value="HRDC-like"/>
    <property type="match status" value="1"/>
</dbReference>
<evidence type="ECO:0000256" key="9">
    <source>
        <dbReference type="ARBA" id="ARBA00022833"/>
    </source>
</evidence>
<keyword evidence="21" id="KW-1185">Reference proteome</keyword>
<dbReference type="GO" id="GO:0046872">
    <property type="term" value="F:metal ion binding"/>
    <property type="evidence" value="ECO:0007669"/>
    <property type="project" value="UniProtKB-KW"/>
</dbReference>
<dbReference type="InterPro" id="IPR006293">
    <property type="entry name" value="DNA_helicase_ATP-dep_RecQ_bac"/>
</dbReference>
<dbReference type="GO" id="GO:0005524">
    <property type="term" value="F:ATP binding"/>
    <property type="evidence" value="ECO:0007669"/>
    <property type="project" value="UniProtKB-KW"/>
</dbReference>
<dbReference type="InterPro" id="IPR036390">
    <property type="entry name" value="WH_DNA-bd_sf"/>
</dbReference>
<dbReference type="Pfam" id="PF00570">
    <property type="entry name" value="HRDC"/>
    <property type="match status" value="1"/>
</dbReference>
<evidence type="ECO:0000256" key="2">
    <source>
        <dbReference type="ARBA" id="ARBA00001947"/>
    </source>
</evidence>
<dbReference type="GO" id="GO:0016787">
    <property type="term" value="F:hydrolase activity"/>
    <property type="evidence" value="ECO:0007669"/>
    <property type="project" value="UniProtKB-KW"/>
</dbReference>
<dbReference type="GO" id="GO:0003677">
    <property type="term" value="F:DNA binding"/>
    <property type="evidence" value="ECO:0007669"/>
    <property type="project" value="UniProtKB-KW"/>
</dbReference>
<evidence type="ECO:0000256" key="14">
    <source>
        <dbReference type="ARBA" id="ARBA00023235"/>
    </source>
</evidence>
<evidence type="ECO:0000256" key="16">
    <source>
        <dbReference type="NCBIfam" id="TIGR01389"/>
    </source>
</evidence>
<dbReference type="Gene3D" id="1.10.150.80">
    <property type="entry name" value="HRDC domain"/>
    <property type="match status" value="1"/>
</dbReference>
<proteinExistence type="inferred from homology"/>
<keyword evidence="10" id="KW-0067">ATP-binding</keyword>
<keyword evidence="12" id="KW-0233">DNA recombination</keyword>
<dbReference type="PROSITE" id="PS51194">
    <property type="entry name" value="HELICASE_CTER"/>
    <property type="match status" value="1"/>
</dbReference>
<protein>
    <recommendedName>
        <fullName evidence="16">DNA helicase RecQ</fullName>
        <ecNumber evidence="16">5.6.2.4</ecNumber>
    </recommendedName>
</protein>
<dbReference type="PANTHER" id="PTHR13710:SF105">
    <property type="entry name" value="ATP-DEPENDENT DNA HELICASE Q1"/>
    <property type="match status" value="1"/>
</dbReference>
<dbReference type="GO" id="GO:0006281">
    <property type="term" value="P:DNA repair"/>
    <property type="evidence" value="ECO:0007669"/>
    <property type="project" value="UniProtKB-KW"/>
</dbReference>
<dbReference type="Pfam" id="PF00270">
    <property type="entry name" value="DEAD"/>
    <property type="match status" value="1"/>
</dbReference>
<dbReference type="SMART" id="SM00490">
    <property type="entry name" value="HELICc"/>
    <property type="match status" value="1"/>
</dbReference>
<keyword evidence="5" id="KW-0547">Nucleotide-binding</keyword>
<gene>
    <name evidence="20" type="ORF">RU87_GL000416</name>
</gene>
<feature type="domain" description="HRDC" evidence="17">
    <location>
        <begin position="524"/>
        <end position="601"/>
    </location>
</feature>
<dbReference type="Gene3D" id="1.10.10.10">
    <property type="entry name" value="Winged helix-like DNA-binding domain superfamily/Winged helix DNA-binding domain"/>
    <property type="match status" value="1"/>
</dbReference>
<keyword evidence="11" id="KW-0238">DNA-binding</keyword>
<dbReference type="InterPro" id="IPR004589">
    <property type="entry name" value="DNA_helicase_ATP-dep_RecQ"/>
</dbReference>
<comment type="cofactor">
    <cofactor evidence="1">
        <name>Mg(2+)</name>
        <dbReference type="ChEBI" id="CHEBI:18420"/>
    </cofactor>
</comment>
<dbReference type="CDD" id="cd18794">
    <property type="entry name" value="SF2_C_RecQ"/>
    <property type="match status" value="1"/>
</dbReference>
<dbReference type="STRING" id="1348632.GCA_001591745_01617"/>
<dbReference type="OrthoDB" id="9763310at2"/>
<dbReference type="InterPro" id="IPR001650">
    <property type="entry name" value="Helicase_C-like"/>
</dbReference>
<dbReference type="CDD" id="cd17920">
    <property type="entry name" value="DEXHc_RecQ"/>
    <property type="match status" value="1"/>
</dbReference>
<keyword evidence="14" id="KW-0413">Isomerase</keyword>
<dbReference type="InterPro" id="IPR014001">
    <property type="entry name" value="Helicase_ATP-bd"/>
</dbReference>
<comment type="caution">
    <text evidence="20">The sequence shown here is derived from an EMBL/GenBank/DDBJ whole genome shotgun (WGS) entry which is preliminary data.</text>
</comment>
<dbReference type="InterPro" id="IPR027417">
    <property type="entry name" value="P-loop_NTPase"/>
</dbReference>
<evidence type="ECO:0000259" key="19">
    <source>
        <dbReference type="PROSITE" id="PS51194"/>
    </source>
</evidence>
<dbReference type="Proteomes" id="UP000242246">
    <property type="component" value="Unassembled WGS sequence"/>
</dbReference>
<dbReference type="Pfam" id="PF16124">
    <property type="entry name" value="RecQ_Zn_bind"/>
    <property type="match status" value="1"/>
</dbReference>
<dbReference type="InterPro" id="IPR032284">
    <property type="entry name" value="RecQ_Zn-bd"/>
</dbReference>
<dbReference type="GO" id="GO:0006310">
    <property type="term" value="P:DNA recombination"/>
    <property type="evidence" value="ECO:0007669"/>
    <property type="project" value="UniProtKB-UniRule"/>
</dbReference>
<evidence type="ECO:0000256" key="1">
    <source>
        <dbReference type="ARBA" id="ARBA00001946"/>
    </source>
</evidence>
<evidence type="ECO:0000256" key="4">
    <source>
        <dbReference type="ARBA" id="ARBA00022723"/>
    </source>
</evidence>
<comment type="cofactor">
    <cofactor evidence="2">
        <name>Zn(2+)</name>
        <dbReference type="ChEBI" id="CHEBI:29105"/>
    </cofactor>
</comment>
<dbReference type="GO" id="GO:0006260">
    <property type="term" value="P:DNA replication"/>
    <property type="evidence" value="ECO:0007669"/>
    <property type="project" value="InterPro"/>
</dbReference>
<dbReference type="RefSeq" id="WP_068164302.1">
    <property type="nucleotide sequence ID" value="NZ_JXJX01000012.1"/>
</dbReference>
<dbReference type="InterPro" id="IPR011545">
    <property type="entry name" value="DEAD/DEAH_box_helicase_dom"/>
</dbReference>
<dbReference type="InterPro" id="IPR002121">
    <property type="entry name" value="HRDC_dom"/>
</dbReference>
<dbReference type="InterPro" id="IPR044876">
    <property type="entry name" value="HRDC_dom_sf"/>
</dbReference>